<keyword evidence="4" id="KW-1185">Reference proteome</keyword>
<keyword evidence="2" id="KW-0472">Membrane</keyword>
<gene>
    <name evidence="3" type="ORF">HNP73_000584</name>
</gene>
<feature type="compositionally biased region" description="Basic and acidic residues" evidence="1">
    <location>
        <begin position="79"/>
        <end position="88"/>
    </location>
</feature>
<feature type="compositionally biased region" description="Low complexity" evidence="1">
    <location>
        <begin position="331"/>
        <end position="352"/>
    </location>
</feature>
<evidence type="ECO:0000256" key="1">
    <source>
        <dbReference type="SAM" id="MobiDB-lite"/>
    </source>
</evidence>
<dbReference type="Proteomes" id="UP000549457">
    <property type="component" value="Unassembled WGS sequence"/>
</dbReference>
<sequence>MSDEVRGAARNLPAVEPGWEALLDPAMLEARLVDARTRREQALAARRAAADGKADGKPAGATRPTAPSSAASSSPASRARAERLRAIEEELANAPDPFLARAPSTTPSTARADSTGDLSAAPTARTAEPGARVEASPTAEPGARGEASPTAVRPQTPDPEAKPRLRAGPRPLPGSTTRRVEAAEPAETAGTMTQRLATVIVRKQTEASPATARAGEGHSAAGRPLQPRAPRPRTIEERAVEARAAESRPAESRPVEPRPVESRPVESRPVESQPVEFQPTELGPAVGGSRAAARPRRQRPVWAWAAPALGLAVGAGVALGIYWWPASTPTATAPAPATATAPSVPDTTATASRTGVGTLSGPIAGPVSPAMPGELPGLAALPGPAAGAVEPDALATPVLSRLTAVEPLRLPSIEAATAAVAGLVSGPGRVGPGLRFGATEPAPGPLAHPTVFWAGVSGTPAVEYALAGGDLLRPAPVAARTPVAPIPVAPAAAPPEPQVATQVPTAPVETPAVRNRLERAVESMLRGRIFGQ</sequence>
<keyword evidence="2" id="KW-1133">Transmembrane helix</keyword>
<feature type="compositionally biased region" description="Low complexity" evidence="1">
    <location>
        <begin position="57"/>
        <end position="78"/>
    </location>
</feature>
<evidence type="ECO:0000256" key="2">
    <source>
        <dbReference type="SAM" id="Phobius"/>
    </source>
</evidence>
<dbReference type="AlphaFoldDB" id="A0A840SMJ3"/>
<feature type="transmembrane region" description="Helical" evidence="2">
    <location>
        <begin position="301"/>
        <end position="324"/>
    </location>
</feature>
<accession>A0A840SMJ3</accession>
<organism evidence="3 4">
    <name type="scientific">Amaricoccus macauensis</name>
    <dbReference type="NCBI Taxonomy" id="57001"/>
    <lineage>
        <taxon>Bacteria</taxon>
        <taxon>Pseudomonadati</taxon>
        <taxon>Pseudomonadota</taxon>
        <taxon>Alphaproteobacteria</taxon>
        <taxon>Rhodobacterales</taxon>
        <taxon>Paracoccaceae</taxon>
        <taxon>Amaricoccus</taxon>
    </lineage>
</organism>
<dbReference type="RefSeq" id="WP_184146923.1">
    <property type="nucleotide sequence ID" value="NZ_JACHFM010000001.1"/>
</dbReference>
<name>A0A840SMJ3_9RHOB</name>
<feature type="compositionally biased region" description="Basic and acidic residues" evidence="1">
    <location>
        <begin position="233"/>
        <end position="269"/>
    </location>
</feature>
<evidence type="ECO:0000313" key="4">
    <source>
        <dbReference type="Proteomes" id="UP000549457"/>
    </source>
</evidence>
<feature type="region of interest" description="Disordered" evidence="1">
    <location>
        <begin position="331"/>
        <end position="358"/>
    </location>
</feature>
<reference evidence="3 4" key="1">
    <citation type="submission" date="2020-08" db="EMBL/GenBank/DDBJ databases">
        <title>Genomic Encyclopedia of Type Strains, Phase IV (KMG-IV): sequencing the most valuable type-strain genomes for metagenomic binning, comparative biology and taxonomic classification.</title>
        <authorList>
            <person name="Goeker M."/>
        </authorList>
    </citation>
    <scope>NUCLEOTIDE SEQUENCE [LARGE SCALE GENOMIC DNA]</scope>
    <source>
        <strain evidence="3 4">DSM 101730</strain>
    </source>
</reference>
<feature type="compositionally biased region" description="Polar residues" evidence="1">
    <location>
        <begin position="103"/>
        <end position="112"/>
    </location>
</feature>
<protein>
    <submittedName>
        <fullName evidence="3">Uncharacterized protein</fullName>
    </submittedName>
</protein>
<keyword evidence="2" id="KW-0812">Transmembrane</keyword>
<comment type="caution">
    <text evidence="3">The sequence shown here is derived from an EMBL/GenBank/DDBJ whole genome shotgun (WGS) entry which is preliminary data.</text>
</comment>
<feature type="region of interest" description="Disordered" evidence="1">
    <location>
        <begin position="38"/>
        <end position="295"/>
    </location>
</feature>
<evidence type="ECO:0000313" key="3">
    <source>
        <dbReference type="EMBL" id="MBB5220663.1"/>
    </source>
</evidence>
<dbReference type="EMBL" id="JACHFM010000001">
    <property type="protein sequence ID" value="MBB5220663.1"/>
    <property type="molecule type" value="Genomic_DNA"/>
</dbReference>
<proteinExistence type="predicted"/>